<dbReference type="NCBIfam" id="TIGR01068">
    <property type="entry name" value="thioredoxin"/>
    <property type="match status" value="1"/>
</dbReference>
<dbReference type="InterPro" id="IPR013766">
    <property type="entry name" value="Thioredoxin_domain"/>
</dbReference>
<protein>
    <recommendedName>
        <fullName evidence="6">Thioredoxin</fullName>
    </recommendedName>
</protein>
<evidence type="ECO:0000256" key="2">
    <source>
        <dbReference type="ARBA" id="ARBA00022448"/>
    </source>
</evidence>
<feature type="domain" description="Thioredoxin" evidence="7">
    <location>
        <begin position="41"/>
        <end position="150"/>
    </location>
</feature>
<evidence type="ECO:0000256" key="5">
    <source>
        <dbReference type="ARBA" id="ARBA00023284"/>
    </source>
</evidence>
<keyword evidence="3" id="KW-0249">Electron transport</keyword>
<name>A0ABW6ZS94_9HYPH</name>
<evidence type="ECO:0000313" key="8">
    <source>
        <dbReference type="EMBL" id="MFG1371591.1"/>
    </source>
</evidence>
<evidence type="ECO:0000256" key="3">
    <source>
        <dbReference type="ARBA" id="ARBA00022982"/>
    </source>
</evidence>
<evidence type="ECO:0000313" key="9">
    <source>
        <dbReference type="Proteomes" id="UP001604002"/>
    </source>
</evidence>
<dbReference type="InterPro" id="IPR036249">
    <property type="entry name" value="Thioredoxin-like_sf"/>
</dbReference>
<dbReference type="CDD" id="cd02947">
    <property type="entry name" value="TRX_family"/>
    <property type="match status" value="1"/>
</dbReference>
<evidence type="ECO:0000256" key="4">
    <source>
        <dbReference type="ARBA" id="ARBA00023157"/>
    </source>
</evidence>
<dbReference type="PANTHER" id="PTHR45663">
    <property type="entry name" value="GEO12009P1"/>
    <property type="match status" value="1"/>
</dbReference>
<keyword evidence="2" id="KW-0813">Transport</keyword>
<comment type="caution">
    <text evidence="8">The sequence shown here is derived from an EMBL/GenBank/DDBJ whole genome shotgun (WGS) entry which is preliminary data.</text>
</comment>
<dbReference type="RefSeq" id="WP_393991576.1">
    <property type="nucleotide sequence ID" value="NZ_JBAFVH010000003.1"/>
</dbReference>
<dbReference type="PROSITE" id="PS00194">
    <property type="entry name" value="THIOREDOXIN_1"/>
    <property type="match status" value="1"/>
</dbReference>
<organism evidence="8 9">
    <name type="scientific">Xanthobacter oligotrophicus</name>
    <dbReference type="NCBI Taxonomy" id="2607286"/>
    <lineage>
        <taxon>Bacteria</taxon>
        <taxon>Pseudomonadati</taxon>
        <taxon>Pseudomonadota</taxon>
        <taxon>Alphaproteobacteria</taxon>
        <taxon>Hyphomicrobiales</taxon>
        <taxon>Xanthobacteraceae</taxon>
        <taxon>Xanthobacter</taxon>
    </lineage>
</organism>
<keyword evidence="5" id="KW-0676">Redox-active center</keyword>
<keyword evidence="9" id="KW-1185">Reference proteome</keyword>
<dbReference type="InterPro" id="IPR005746">
    <property type="entry name" value="Thioredoxin"/>
</dbReference>
<dbReference type="EMBL" id="JBAFVH010000003">
    <property type="protein sequence ID" value="MFG1371591.1"/>
    <property type="molecule type" value="Genomic_DNA"/>
</dbReference>
<sequence>MTQSTPRAGRTIACPTCDALTPLSSGEDAKAACCAACGGQLFTGRPMALTAARFDAHTGQSDVPLVIDFWADWCGPCKTMAPVFEALAAEFEPHIRFAKVDTDAERELATYFRISSIPTLSFIHDHREVARVAGAMFAGDLRRWLYDALSQTEDKETAAPEPEPETP</sequence>
<evidence type="ECO:0000259" key="7">
    <source>
        <dbReference type="PROSITE" id="PS51352"/>
    </source>
</evidence>
<dbReference type="Proteomes" id="UP001604002">
    <property type="component" value="Unassembled WGS sequence"/>
</dbReference>
<evidence type="ECO:0000256" key="6">
    <source>
        <dbReference type="NCBIfam" id="TIGR01068"/>
    </source>
</evidence>
<comment type="similarity">
    <text evidence="1">Belongs to the thioredoxin family.</text>
</comment>
<proteinExistence type="inferred from homology"/>
<reference evidence="8 9" key="1">
    <citation type="submission" date="2024-02" db="EMBL/GenBank/DDBJ databases">
        <title>Expansion and revision of Xanthobacter and proposal of Roseixanthobacter gen. nov.</title>
        <authorList>
            <person name="Soltysiak M.P.M."/>
            <person name="Jalihal A."/>
            <person name="Ory A."/>
            <person name="Chrisophersen C."/>
            <person name="Lee A.D."/>
            <person name="Boulton J."/>
            <person name="Springer M."/>
        </authorList>
    </citation>
    <scope>NUCLEOTIDE SEQUENCE [LARGE SCALE GENOMIC DNA]</scope>
    <source>
        <strain evidence="8 9">23A</strain>
    </source>
</reference>
<accession>A0ABW6ZS94</accession>
<dbReference type="PANTHER" id="PTHR45663:SF40">
    <property type="entry name" value="THIOREDOXIN 2"/>
    <property type="match status" value="1"/>
</dbReference>
<dbReference type="Pfam" id="PF00085">
    <property type="entry name" value="Thioredoxin"/>
    <property type="match status" value="1"/>
</dbReference>
<dbReference type="PRINTS" id="PR00421">
    <property type="entry name" value="THIOREDOXIN"/>
</dbReference>
<dbReference type="SUPFAM" id="SSF52833">
    <property type="entry name" value="Thioredoxin-like"/>
    <property type="match status" value="1"/>
</dbReference>
<dbReference type="InterPro" id="IPR017937">
    <property type="entry name" value="Thioredoxin_CS"/>
</dbReference>
<evidence type="ECO:0000256" key="1">
    <source>
        <dbReference type="ARBA" id="ARBA00008987"/>
    </source>
</evidence>
<dbReference type="Gene3D" id="3.40.30.10">
    <property type="entry name" value="Glutaredoxin"/>
    <property type="match status" value="1"/>
</dbReference>
<keyword evidence="4" id="KW-1015">Disulfide bond</keyword>
<dbReference type="PROSITE" id="PS51352">
    <property type="entry name" value="THIOREDOXIN_2"/>
    <property type="match status" value="1"/>
</dbReference>
<gene>
    <name evidence="8" type="primary">trxA</name>
    <name evidence="8" type="ORF">V5F32_05410</name>
</gene>